<evidence type="ECO:0000313" key="3">
    <source>
        <dbReference type="Proteomes" id="UP001162131"/>
    </source>
</evidence>
<evidence type="ECO:0000313" key="2">
    <source>
        <dbReference type="EMBL" id="CAG9312032.1"/>
    </source>
</evidence>
<reference evidence="2" key="1">
    <citation type="submission" date="2021-09" db="EMBL/GenBank/DDBJ databases">
        <authorList>
            <consortium name="AG Swart"/>
            <person name="Singh M."/>
            <person name="Singh A."/>
            <person name="Seah K."/>
            <person name="Emmerich C."/>
        </authorList>
    </citation>
    <scope>NUCLEOTIDE SEQUENCE</scope>
    <source>
        <strain evidence="2">ATCC30299</strain>
    </source>
</reference>
<name>A0AAU9ICY2_9CILI</name>
<comment type="caution">
    <text evidence="2">The sequence shown here is derived from an EMBL/GenBank/DDBJ whole genome shotgun (WGS) entry which is preliminary data.</text>
</comment>
<keyword evidence="3" id="KW-1185">Reference proteome</keyword>
<protein>
    <submittedName>
        <fullName evidence="2">Uncharacterized protein</fullName>
    </submittedName>
</protein>
<dbReference type="EMBL" id="CAJZBQ010000005">
    <property type="protein sequence ID" value="CAG9312032.1"/>
    <property type="molecule type" value="Genomic_DNA"/>
</dbReference>
<feature type="region of interest" description="Disordered" evidence="1">
    <location>
        <begin position="41"/>
        <end position="69"/>
    </location>
</feature>
<gene>
    <name evidence="2" type="ORF">BSTOLATCC_MIC5290</name>
</gene>
<accession>A0AAU9ICY2</accession>
<evidence type="ECO:0000256" key="1">
    <source>
        <dbReference type="SAM" id="MobiDB-lite"/>
    </source>
</evidence>
<dbReference type="Proteomes" id="UP001162131">
    <property type="component" value="Unassembled WGS sequence"/>
</dbReference>
<organism evidence="2 3">
    <name type="scientific">Blepharisma stoltei</name>
    <dbReference type="NCBI Taxonomy" id="1481888"/>
    <lineage>
        <taxon>Eukaryota</taxon>
        <taxon>Sar</taxon>
        <taxon>Alveolata</taxon>
        <taxon>Ciliophora</taxon>
        <taxon>Postciliodesmatophora</taxon>
        <taxon>Heterotrichea</taxon>
        <taxon>Heterotrichida</taxon>
        <taxon>Blepharismidae</taxon>
        <taxon>Blepharisma</taxon>
    </lineage>
</organism>
<feature type="compositionally biased region" description="Polar residues" evidence="1">
    <location>
        <begin position="41"/>
        <end position="62"/>
    </location>
</feature>
<proteinExistence type="predicted"/>
<dbReference type="AlphaFoldDB" id="A0AAU9ICY2"/>
<sequence length="69" mass="7797">MPYSSSCLSFLFCKNNKKRSSKKSSRSTINISSFQEFISHKANSSTQTPSSGDIEFKQTSPLQKLHLQH</sequence>